<dbReference type="AlphaFoldDB" id="A0A9W6KTQ6"/>
<reference evidence="2" key="1">
    <citation type="journal article" date="2014" name="Int. J. Syst. Evol. Microbiol.">
        <title>Complete genome sequence of Corynebacterium casei LMG S-19264T (=DSM 44701T), isolated from a smear-ripened cheese.</title>
        <authorList>
            <consortium name="US DOE Joint Genome Institute (JGI-PGF)"/>
            <person name="Walter F."/>
            <person name="Albersmeier A."/>
            <person name="Kalinowski J."/>
            <person name="Ruckert C."/>
        </authorList>
    </citation>
    <scope>NUCLEOTIDE SEQUENCE</scope>
    <source>
        <strain evidence="2">VKM Ac-1321</strain>
    </source>
</reference>
<dbReference type="RefSeq" id="WP_261959050.1">
    <property type="nucleotide sequence ID" value="NZ_BAAAXA010000001.1"/>
</dbReference>
<dbReference type="PANTHER" id="PTHR33490">
    <property type="entry name" value="BLR5614 PROTEIN-RELATED"/>
    <property type="match status" value="1"/>
</dbReference>
<dbReference type="InterPro" id="IPR002931">
    <property type="entry name" value="Transglutaminase-like"/>
</dbReference>
<dbReference type="SMART" id="SM00460">
    <property type="entry name" value="TGc"/>
    <property type="match status" value="1"/>
</dbReference>
<dbReference type="Gene3D" id="3.10.620.30">
    <property type="match status" value="1"/>
</dbReference>
<proteinExistence type="predicted"/>
<name>A0A9W6KTQ6_9ACTN</name>
<dbReference type="InterPro" id="IPR038765">
    <property type="entry name" value="Papain-like_cys_pep_sf"/>
</dbReference>
<dbReference type="PANTHER" id="PTHR33490:SF12">
    <property type="entry name" value="BLL5557 PROTEIN"/>
    <property type="match status" value="1"/>
</dbReference>
<evidence type="ECO:0000313" key="3">
    <source>
        <dbReference type="Proteomes" id="UP001143480"/>
    </source>
</evidence>
<dbReference type="Pfam" id="PF01841">
    <property type="entry name" value="Transglut_core"/>
    <property type="match status" value="1"/>
</dbReference>
<protein>
    <submittedName>
        <fullName evidence="2">Transglutaminase-like protein</fullName>
    </submittedName>
</protein>
<keyword evidence="3" id="KW-1185">Reference proteome</keyword>
<sequence>MTEVIAGCSLAFDVEPALPTEIVLQIAAARRPGVQLTDALTVHLDGEPVSMETVETVESGDGGRLHVLRPGPGRLDIGYEVRARLSAEPAAVTPLERITFLRPSRYCPSDRLHGFAVAQFDAQSPSVVDDVRGFVARHTQYTLGSSSGITDAADTLLSGNGVCRDFAHLVVALLRALDIPARTAAVYAPGLSPMDFHAVAEVAVDGVWRVVDATGLAPRPSLLRIATGADAATTAFATVQSGLAELSSMEVRAIVDGDLPYDDLGTAVTLP</sequence>
<dbReference type="Proteomes" id="UP001143480">
    <property type="component" value="Unassembled WGS sequence"/>
</dbReference>
<dbReference type="EMBL" id="BSFP01000083">
    <property type="protein sequence ID" value="GLL07020.1"/>
    <property type="molecule type" value="Genomic_DNA"/>
</dbReference>
<gene>
    <name evidence="2" type="ORF">GCM10017581_087710</name>
</gene>
<dbReference type="SUPFAM" id="SSF54001">
    <property type="entry name" value="Cysteine proteinases"/>
    <property type="match status" value="1"/>
</dbReference>
<reference evidence="2" key="2">
    <citation type="submission" date="2023-01" db="EMBL/GenBank/DDBJ databases">
        <authorList>
            <person name="Sun Q."/>
            <person name="Evtushenko L."/>
        </authorList>
    </citation>
    <scope>NUCLEOTIDE SEQUENCE</scope>
    <source>
        <strain evidence="2">VKM Ac-1321</strain>
    </source>
</reference>
<organism evidence="2 3">
    <name type="scientific">Dactylosporangium matsuzakiense</name>
    <dbReference type="NCBI Taxonomy" id="53360"/>
    <lineage>
        <taxon>Bacteria</taxon>
        <taxon>Bacillati</taxon>
        <taxon>Actinomycetota</taxon>
        <taxon>Actinomycetes</taxon>
        <taxon>Micromonosporales</taxon>
        <taxon>Micromonosporaceae</taxon>
        <taxon>Dactylosporangium</taxon>
    </lineage>
</organism>
<evidence type="ECO:0000313" key="2">
    <source>
        <dbReference type="EMBL" id="GLL07020.1"/>
    </source>
</evidence>
<comment type="caution">
    <text evidence="2">The sequence shown here is derived from an EMBL/GenBank/DDBJ whole genome shotgun (WGS) entry which is preliminary data.</text>
</comment>
<accession>A0A9W6KTQ6</accession>
<feature type="domain" description="Transglutaminase-like" evidence="1">
    <location>
        <begin position="155"/>
        <end position="215"/>
    </location>
</feature>
<evidence type="ECO:0000259" key="1">
    <source>
        <dbReference type="SMART" id="SM00460"/>
    </source>
</evidence>
<dbReference type="Gene3D" id="2.60.40.2250">
    <property type="match status" value="1"/>
</dbReference>